<organism evidence="2 3">
    <name type="scientific">Saccharopolyspora shandongensis</name>
    <dbReference type="NCBI Taxonomy" id="418495"/>
    <lineage>
        <taxon>Bacteria</taxon>
        <taxon>Bacillati</taxon>
        <taxon>Actinomycetota</taxon>
        <taxon>Actinomycetes</taxon>
        <taxon>Pseudonocardiales</taxon>
        <taxon>Pseudonocardiaceae</taxon>
        <taxon>Saccharopolyspora</taxon>
    </lineage>
</organism>
<evidence type="ECO:0000256" key="1">
    <source>
        <dbReference type="SAM" id="MobiDB-lite"/>
    </source>
</evidence>
<name>A0A1H3EQ24_9PSEU</name>
<evidence type="ECO:0000313" key="2">
    <source>
        <dbReference type="EMBL" id="SDX80218.1"/>
    </source>
</evidence>
<protein>
    <submittedName>
        <fullName evidence="2">Uncharacterized protein</fullName>
    </submittedName>
</protein>
<evidence type="ECO:0000313" key="3">
    <source>
        <dbReference type="Proteomes" id="UP000199529"/>
    </source>
</evidence>
<dbReference type="Proteomes" id="UP000199529">
    <property type="component" value="Unassembled WGS sequence"/>
</dbReference>
<proteinExistence type="predicted"/>
<feature type="region of interest" description="Disordered" evidence="1">
    <location>
        <begin position="1"/>
        <end position="65"/>
    </location>
</feature>
<dbReference type="AlphaFoldDB" id="A0A1H3EQ24"/>
<keyword evidence="3" id="KW-1185">Reference proteome</keyword>
<accession>A0A1H3EQ24</accession>
<gene>
    <name evidence="2" type="ORF">SAMN05216215_101594</name>
</gene>
<reference evidence="3" key="1">
    <citation type="submission" date="2016-10" db="EMBL/GenBank/DDBJ databases">
        <authorList>
            <person name="Varghese N."/>
            <person name="Submissions S."/>
        </authorList>
    </citation>
    <scope>NUCLEOTIDE SEQUENCE [LARGE SCALE GENOMIC DNA]</scope>
    <source>
        <strain evidence="3">CGMCC 4.3530</strain>
    </source>
</reference>
<dbReference type="STRING" id="418495.SAMN05216215_101594"/>
<sequence>MSIAGPAGSGQGDNVVFGASDVADRPAGPVRRGRPLPRWPQAWGVPILKVSASRDPPTGGSEGSS</sequence>
<dbReference type="EMBL" id="FNOK01000015">
    <property type="protein sequence ID" value="SDX80218.1"/>
    <property type="molecule type" value="Genomic_DNA"/>
</dbReference>